<dbReference type="GO" id="GO:0022857">
    <property type="term" value="F:transmembrane transporter activity"/>
    <property type="evidence" value="ECO:0007669"/>
    <property type="project" value="InterPro"/>
</dbReference>
<dbReference type="Gene3D" id="1.20.1250.20">
    <property type="entry name" value="MFS general substrate transporter like domains"/>
    <property type="match status" value="1"/>
</dbReference>
<dbReference type="InterPro" id="IPR036259">
    <property type="entry name" value="MFS_trans_sf"/>
</dbReference>
<dbReference type="PANTHER" id="PTHR23513">
    <property type="entry name" value="INTEGRAL MEMBRANE EFFLUX PROTEIN-RELATED"/>
    <property type="match status" value="1"/>
</dbReference>
<evidence type="ECO:0000256" key="1">
    <source>
        <dbReference type="ARBA" id="ARBA00004651"/>
    </source>
</evidence>
<dbReference type="STRING" id="1449976.KALB_7329"/>
<keyword evidence="2" id="KW-1003">Cell membrane</keyword>
<organism evidence="7 8">
    <name type="scientific">Kutzneria albida DSM 43870</name>
    <dbReference type="NCBI Taxonomy" id="1449976"/>
    <lineage>
        <taxon>Bacteria</taxon>
        <taxon>Bacillati</taxon>
        <taxon>Actinomycetota</taxon>
        <taxon>Actinomycetes</taxon>
        <taxon>Pseudonocardiales</taxon>
        <taxon>Pseudonocardiaceae</taxon>
        <taxon>Kutzneria</taxon>
    </lineage>
</organism>
<name>W5WJE7_9PSEU</name>
<keyword evidence="4 6" id="KW-1133">Transmembrane helix</keyword>
<comment type="subcellular location">
    <subcellularLocation>
        <location evidence="1">Cell membrane</location>
        <topology evidence="1">Multi-pass membrane protein</topology>
    </subcellularLocation>
</comment>
<dbReference type="SUPFAM" id="SSF103473">
    <property type="entry name" value="MFS general substrate transporter"/>
    <property type="match status" value="1"/>
</dbReference>
<dbReference type="HOGENOM" id="CLU_034180_3_1_11"/>
<accession>W5WJE7</accession>
<feature type="transmembrane region" description="Helical" evidence="6">
    <location>
        <begin position="92"/>
        <end position="121"/>
    </location>
</feature>
<evidence type="ECO:0000313" key="8">
    <source>
        <dbReference type="Proteomes" id="UP000019225"/>
    </source>
</evidence>
<evidence type="ECO:0000256" key="4">
    <source>
        <dbReference type="ARBA" id="ARBA00022989"/>
    </source>
</evidence>
<dbReference type="PATRIC" id="fig|1449976.3.peg.7362"/>
<gene>
    <name evidence="7" type="ORF">KALB_7329</name>
</gene>
<dbReference type="eggNOG" id="COG2814">
    <property type="taxonomic scope" value="Bacteria"/>
</dbReference>
<sequence>MRAYFLAATLARLGDEMVATAVVLFVLTRTGDPTLAGITLAAYAFPSVASGPLLGAWLDRSRHRRAALASNQVALGATMLGLLAVVGTAPGWLAPLVAAVAGVTVPLTSGGFTGLMTLLVAPDRLARANSTESISFSVAALGGPALASALALVLSPAAAVLGIAVSAALSLLALAAVPSVPARGAVGRLDVRAGLRHMVATPRLRAVTLTSTLSFGAVGMLLVALPVRTAELGAGGTASGFVLAAFEIGCMATNLALIRLQSHWQTVLVCTGLYGLALTGWALAGSLPVLLVLALVAGFTLGPELPALLGARQRYTPEHLLSQVGTTGASLKIGFSALGAAAGGLLLPVCGPSAVIGLVAAVQGAAVLLGWLASRGRVPVSRAV</sequence>
<dbReference type="Pfam" id="PF07690">
    <property type="entry name" value="MFS_1"/>
    <property type="match status" value="1"/>
</dbReference>
<dbReference type="KEGG" id="kal:KALB_7329"/>
<feature type="transmembrane region" description="Helical" evidence="6">
    <location>
        <begin position="133"/>
        <end position="154"/>
    </location>
</feature>
<evidence type="ECO:0000256" key="6">
    <source>
        <dbReference type="SAM" id="Phobius"/>
    </source>
</evidence>
<keyword evidence="8" id="KW-1185">Reference proteome</keyword>
<feature type="transmembrane region" description="Helical" evidence="6">
    <location>
        <begin position="35"/>
        <end position="54"/>
    </location>
</feature>
<feature type="transmembrane region" description="Helical" evidence="6">
    <location>
        <begin position="206"/>
        <end position="225"/>
    </location>
</feature>
<dbReference type="OrthoDB" id="3690525at2"/>
<feature type="transmembrane region" description="Helical" evidence="6">
    <location>
        <begin position="264"/>
        <end position="283"/>
    </location>
</feature>
<dbReference type="InterPro" id="IPR011701">
    <property type="entry name" value="MFS"/>
</dbReference>
<keyword evidence="5 6" id="KW-0472">Membrane</keyword>
<evidence type="ECO:0000256" key="3">
    <source>
        <dbReference type="ARBA" id="ARBA00022692"/>
    </source>
</evidence>
<evidence type="ECO:0000313" key="7">
    <source>
        <dbReference type="EMBL" id="AHI00687.1"/>
    </source>
</evidence>
<dbReference type="EMBL" id="CP007155">
    <property type="protein sequence ID" value="AHI00687.1"/>
    <property type="molecule type" value="Genomic_DNA"/>
</dbReference>
<evidence type="ECO:0008006" key="9">
    <source>
        <dbReference type="Google" id="ProtNLM"/>
    </source>
</evidence>
<feature type="transmembrane region" description="Helical" evidence="6">
    <location>
        <begin position="160"/>
        <end position="186"/>
    </location>
</feature>
<feature type="transmembrane region" description="Helical" evidence="6">
    <location>
        <begin position="289"/>
        <end position="309"/>
    </location>
</feature>
<feature type="transmembrane region" description="Helical" evidence="6">
    <location>
        <begin position="353"/>
        <end position="373"/>
    </location>
</feature>
<dbReference type="RefSeq" id="WP_025360526.1">
    <property type="nucleotide sequence ID" value="NZ_CP007155.1"/>
</dbReference>
<reference evidence="7 8" key="1">
    <citation type="journal article" date="2014" name="BMC Genomics">
        <title>Complete genome sequence of producer of the glycopeptide antibiotic Aculeximycin Kutzneria albida DSM 43870T, a representative of minor genus of Pseudonocardiaceae.</title>
        <authorList>
            <person name="Rebets Y."/>
            <person name="Tokovenko B."/>
            <person name="Lushchyk I."/>
            <person name="Ruckert C."/>
            <person name="Zaburannyi N."/>
            <person name="Bechthold A."/>
            <person name="Kalinowski J."/>
            <person name="Luzhetskyy A."/>
        </authorList>
    </citation>
    <scope>NUCLEOTIDE SEQUENCE [LARGE SCALE GENOMIC DNA]</scope>
    <source>
        <strain evidence="7">DSM 43870</strain>
    </source>
</reference>
<proteinExistence type="predicted"/>
<evidence type="ECO:0000256" key="5">
    <source>
        <dbReference type="ARBA" id="ARBA00023136"/>
    </source>
</evidence>
<keyword evidence="3 6" id="KW-0812">Transmembrane</keyword>
<feature type="transmembrane region" description="Helical" evidence="6">
    <location>
        <begin position="66"/>
        <end position="86"/>
    </location>
</feature>
<feature type="transmembrane region" description="Helical" evidence="6">
    <location>
        <begin position="237"/>
        <end position="257"/>
    </location>
</feature>
<feature type="transmembrane region" description="Helical" evidence="6">
    <location>
        <begin position="329"/>
        <end position="347"/>
    </location>
</feature>
<evidence type="ECO:0000256" key="2">
    <source>
        <dbReference type="ARBA" id="ARBA00022475"/>
    </source>
</evidence>
<dbReference type="AlphaFoldDB" id="W5WJE7"/>
<dbReference type="Proteomes" id="UP000019225">
    <property type="component" value="Chromosome"/>
</dbReference>
<protein>
    <recommendedName>
        <fullName evidence="9">Major facilitator superfamily (MFS) profile domain-containing protein</fullName>
    </recommendedName>
</protein>
<dbReference type="PANTHER" id="PTHR23513:SF11">
    <property type="entry name" value="STAPHYLOFERRIN A TRANSPORTER"/>
    <property type="match status" value="1"/>
</dbReference>
<dbReference type="GO" id="GO:0005886">
    <property type="term" value="C:plasma membrane"/>
    <property type="evidence" value="ECO:0007669"/>
    <property type="project" value="UniProtKB-SubCell"/>
</dbReference>